<gene>
    <name evidence="6" type="primary">azoR</name>
    <name evidence="8" type="ORF">SAMN04488121_110167</name>
</gene>
<dbReference type="InterPro" id="IPR003680">
    <property type="entry name" value="Flavodoxin_fold"/>
</dbReference>
<comment type="function">
    <text evidence="6">Quinone reductase that provides resistance to thiol-specific stress caused by electrophilic quinones.</text>
</comment>
<comment type="caution">
    <text evidence="6">Lacks conserved residue(s) required for the propagation of feature annotation.</text>
</comment>
<comment type="catalytic activity">
    <reaction evidence="6">
        <text>2 a quinone + NADH + H(+) = 2 a 1,4-benzosemiquinone + NAD(+)</text>
        <dbReference type="Rhea" id="RHEA:65952"/>
        <dbReference type="ChEBI" id="CHEBI:15378"/>
        <dbReference type="ChEBI" id="CHEBI:57540"/>
        <dbReference type="ChEBI" id="CHEBI:57945"/>
        <dbReference type="ChEBI" id="CHEBI:132124"/>
        <dbReference type="ChEBI" id="CHEBI:134225"/>
    </reaction>
</comment>
<dbReference type="SUPFAM" id="SSF52218">
    <property type="entry name" value="Flavoproteins"/>
    <property type="match status" value="1"/>
</dbReference>
<dbReference type="HAMAP" id="MF_01216">
    <property type="entry name" value="Azoreductase_type1"/>
    <property type="match status" value="1"/>
</dbReference>
<dbReference type="Proteomes" id="UP000199045">
    <property type="component" value="Unassembled WGS sequence"/>
</dbReference>
<comment type="subunit">
    <text evidence="6">Homodimer.</text>
</comment>
<feature type="domain" description="Flavodoxin-like fold" evidence="7">
    <location>
        <begin position="3"/>
        <end position="205"/>
    </location>
</feature>
<evidence type="ECO:0000256" key="6">
    <source>
        <dbReference type="HAMAP-Rule" id="MF_01216"/>
    </source>
</evidence>
<protein>
    <recommendedName>
        <fullName evidence="6">FMN dependent NADH:quinone oxidoreductase</fullName>
        <ecNumber evidence="6">1.6.5.-</ecNumber>
    </recommendedName>
    <alternativeName>
        <fullName evidence="6">Azo-dye reductase</fullName>
    </alternativeName>
    <alternativeName>
        <fullName evidence="6">FMN-dependent NADH-azo compound oxidoreductase</fullName>
    </alternativeName>
    <alternativeName>
        <fullName evidence="6">FMN-dependent NADH-azoreductase</fullName>
        <ecNumber evidence="6">1.7.1.17</ecNumber>
    </alternativeName>
</protein>
<dbReference type="Gene3D" id="3.40.50.360">
    <property type="match status" value="1"/>
</dbReference>
<dbReference type="AlphaFoldDB" id="A0A1G8B6X8"/>
<evidence type="ECO:0000256" key="2">
    <source>
        <dbReference type="ARBA" id="ARBA00022643"/>
    </source>
</evidence>
<dbReference type="InterPro" id="IPR050104">
    <property type="entry name" value="FMN-dep_NADH:Q_OxRdtase_AzoR1"/>
</dbReference>
<dbReference type="EC" id="1.6.5.-" evidence="6"/>
<keyword evidence="1 6" id="KW-0285">Flavoprotein</keyword>
<feature type="binding site" evidence="6">
    <location>
        <position position="10"/>
    </location>
    <ligand>
        <name>FMN</name>
        <dbReference type="ChEBI" id="CHEBI:58210"/>
    </ligand>
</feature>
<comment type="cofactor">
    <cofactor evidence="6">
        <name>FMN</name>
        <dbReference type="ChEBI" id="CHEBI:58210"/>
    </cofactor>
    <text evidence="6">Binds 1 FMN per subunit.</text>
</comment>
<dbReference type="Pfam" id="PF02525">
    <property type="entry name" value="Flavodoxin_2"/>
    <property type="match status" value="1"/>
</dbReference>
<evidence type="ECO:0000256" key="5">
    <source>
        <dbReference type="ARBA" id="ARBA00048542"/>
    </source>
</evidence>
<name>A0A1G8B6X8_CHIFI</name>
<comment type="function">
    <text evidence="6">Also exhibits azoreductase activity. Catalyzes the reductive cleavage of the azo bond in aromatic azo compounds to the corresponding amines.</text>
</comment>
<keyword evidence="3 6" id="KW-0560">Oxidoreductase</keyword>
<dbReference type="GO" id="GO:0009055">
    <property type="term" value="F:electron transfer activity"/>
    <property type="evidence" value="ECO:0007669"/>
    <property type="project" value="UniProtKB-UniRule"/>
</dbReference>
<dbReference type="RefSeq" id="WP_089837559.1">
    <property type="nucleotide sequence ID" value="NZ_FNBN01000010.1"/>
</dbReference>
<dbReference type="GO" id="GO:0010181">
    <property type="term" value="F:FMN binding"/>
    <property type="evidence" value="ECO:0007669"/>
    <property type="project" value="UniProtKB-UniRule"/>
</dbReference>
<reference evidence="8 9" key="1">
    <citation type="submission" date="2016-10" db="EMBL/GenBank/DDBJ databases">
        <authorList>
            <person name="de Groot N.N."/>
        </authorList>
    </citation>
    <scope>NUCLEOTIDE SEQUENCE [LARGE SCALE GENOMIC DNA]</scope>
    <source>
        <strain evidence="8 9">DSM 527</strain>
    </source>
</reference>
<evidence type="ECO:0000256" key="3">
    <source>
        <dbReference type="ARBA" id="ARBA00023002"/>
    </source>
</evidence>
<organism evidence="8 9">
    <name type="scientific">Chitinophaga filiformis</name>
    <name type="common">Myxococcus filiformis</name>
    <name type="synonym">Flexibacter filiformis</name>
    <dbReference type="NCBI Taxonomy" id="104663"/>
    <lineage>
        <taxon>Bacteria</taxon>
        <taxon>Pseudomonadati</taxon>
        <taxon>Bacteroidota</taxon>
        <taxon>Chitinophagia</taxon>
        <taxon>Chitinophagales</taxon>
        <taxon>Chitinophagaceae</taxon>
        <taxon>Chitinophaga</taxon>
    </lineage>
</organism>
<comment type="similarity">
    <text evidence="6">Belongs to the azoreductase type 1 family.</text>
</comment>
<keyword evidence="4 6" id="KW-0520">NAD</keyword>
<dbReference type="GO" id="GO:0016655">
    <property type="term" value="F:oxidoreductase activity, acting on NAD(P)H, quinone or similar compound as acceptor"/>
    <property type="evidence" value="ECO:0007669"/>
    <property type="project" value="InterPro"/>
</dbReference>
<evidence type="ECO:0000256" key="4">
    <source>
        <dbReference type="ARBA" id="ARBA00023027"/>
    </source>
</evidence>
<dbReference type="InterPro" id="IPR023048">
    <property type="entry name" value="NADH:quinone_OxRdtase_FMN_depd"/>
</dbReference>
<dbReference type="OrthoDB" id="9805013at2"/>
<evidence type="ECO:0000256" key="1">
    <source>
        <dbReference type="ARBA" id="ARBA00022630"/>
    </source>
</evidence>
<evidence type="ECO:0000259" key="7">
    <source>
        <dbReference type="Pfam" id="PF02525"/>
    </source>
</evidence>
<proteinExistence type="inferred from homology"/>
<dbReference type="PANTHER" id="PTHR43741:SF2">
    <property type="entry name" value="FMN-DEPENDENT NADH:QUINONE OXIDOREDUCTASE"/>
    <property type="match status" value="1"/>
</dbReference>
<keyword evidence="2 6" id="KW-0288">FMN</keyword>
<dbReference type="InterPro" id="IPR029039">
    <property type="entry name" value="Flavoprotein-like_sf"/>
</dbReference>
<dbReference type="EMBL" id="FNBN01000010">
    <property type="protein sequence ID" value="SDH28936.1"/>
    <property type="molecule type" value="Genomic_DNA"/>
</dbReference>
<dbReference type="EC" id="1.7.1.17" evidence="6"/>
<evidence type="ECO:0000313" key="9">
    <source>
        <dbReference type="Proteomes" id="UP000199045"/>
    </source>
</evidence>
<accession>A0A1G8B6X8</accession>
<evidence type="ECO:0000313" key="8">
    <source>
        <dbReference type="EMBL" id="SDH28936.1"/>
    </source>
</evidence>
<dbReference type="GO" id="GO:0016652">
    <property type="term" value="F:oxidoreductase activity, acting on NAD(P)H as acceptor"/>
    <property type="evidence" value="ECO:0007669"/>
    <property type="project" value="UniProtKB-UniRule"/>
</dbReference>
<dbReference type="STRING" id="104663.SAMN04488121_110167"/>
<feature type="binding site" evidence="6">
    <location>
        <begin position="16"/>
        <end position="18"/>
    </location>
    <ligand>
        <name>FMN</name>
        <dbReference type="ChEBI" id="CHEBI:58210"/>
    </ligand>
</feature>
<sequence>MSRVLVINASARKDRSFSRILTEIFVGRWKQKNPESSVVHREVGQENIPHVSEAWIAGAFKPAHLRTEEDAAALSVSNVLISELKEADIIVLGAPMYNWSIPSSLKAYIDQVLRVNETVLIEPGKPDPYTGLLKNKKAFLLLVRGNKGYEPGEYFEHMNFQTNYLKTVFRIMGIHDVEVVLLNGAAHGEETSSAALAAAREKIEEMIN</sequence>
<dbReference type="PANTHER" id="PTHR43741">
    <property type="entry name" value="FMN-DEPENDENT NADH-AZOREDUCTASE 1"/>
    <property type="match status" value="1"/>
</dbReference>
<comment type="catalytic activity">
    <reaction evidence="5">
        <text>N,N-dimethyl-1,4-phenylenediamine + anthranilate + 2 NAD(+) = 2-(4-dimethylaminophenyl)diazenylbenzoate + 2 NADH + 2 H(+)</text>
        <dbReference type="Rhea" id="RHEA:55872"/>
        <dbReference type="ChEBI" id="CHEBI:15378"/>
        <dbReference type="ChEBI" id="CHEBI:15783"/>
        <dbReference type="ChEBI" id="CHEBI:16567"/>
        <dbReference type="ChEBI" id="CHEBI:57540"/>
        <dbReference type="ChEBI" id="CHEBI:57945"/>
        <dbReference type="ChEBI" id="CHEBI:71579"/>
        <dbReference type="EC" id="1.7.1.17"/>
    </reaction>
    <physiologicalReaction direction="right-to-left" evidence="5">
        <dbReference type="Rhea" id="RHEA:55874"/>
    </physiologicalReaction>
</comment>